<protein>
    <submittedName>
        <fullName evidence="1">Uncharacterized protein</fullName>
    </submittedName>
</protein>
<proteinExistence type="predicted"/>
<evidence type="ECO:0000313" key="1">
    <source>
        <dbReference type="EMBL" id="KAF5380206.1"/>
    </source>
</evidence>
<dbReference type="AlphaFoldDB" id="A0A8H5HAY8"/>
<organism evidence="1 2">
    <name type="scientific">Collybiopsis confluens</name>
    <dbReference type="NCBI Taxonomy" id="2823264"/>
    <lineage>
        <taxon>Eukaryota</taxon>
        <taxon>Fungi</taxon>
        <taxon>Dikarya</taxon>
        <taxon>Basidiomycota</taxon>
        <taxon>Agaricomycotina</taxon>
        <taxon>Agaricomycetes</taxon>
        <taxon>Agaricomycetidae</taxon>
        <taxon>Agaricales</taxon>
        <taxon>Marasmiineae</taxon>
        <taxon>Omphalotaceae</taxon>
        <taxon>Collybiopsis</taxon>
    </lineage>
</organism>
<dbReference type="Proteomes" id="UP000518752">
    <property type="component" value="Unassembled WGS sequence"/>
</dbReference>
<sequence length="450" mass="51940">MPVLISVFFIHPNCIRKSGVPAQIDVDADDGETVTGKALFHLIMTFQSRRDIHADSSFVLFDFSDPSQEYERRTLELDFTLQSFSTHPVAINFNAGLINELRSDSMLKARLAQFLYPPPPDNSSRCNPDRFPPIDSVSSEECPALNSYPLSGEAFNPPSAQDLLPRRDLDLWMVTDKKEGWSPKDVYEKNKVIQNLGGPRPSWLREYLSNMHRRRELSSEAIILDDLIESSPRTSESNAVITNLFCLGNEDVHSIELGQNPASRAQESIMFRQAYAFSQSSMFHTLNETKFLSFFKNLLLFTIKLRSPLTEKRDLDIVYRRNKALEKYAFGVLRKILQPSSRCFFQFRPDVLLRRGLEPYLFIEFLSRGCKDYNRMLCYGAAVLKWMCSICNYHFILPLLCVFDDGRCELIYMYRPNPNNLQVSYIIKDYDLRVPHLCIKLFATILNIID</sequence>
<accession>A0A8H5HAY8</accession>
<comment type="caution">
    <text evidence="1">The sequence shown here is derived from an EMBL/GenBank/DDBJ whole genome shotgun (WGS) entry which is preliminary data.</text>
</comment>
<evidence type="ECO:0000313" key="2">
    <source>
        <dbReference type="Proteomes" id="UP000518752"/>
    </source>
</evidence>
<dbReference type="OrthoDB" id="3122691at2759"/>
<dbReference type="EMBL" id="JAACJN010000065">
    <property type="protein sequence ID" value="KAF5380206.1"/>
    <property type="molecule type" value="Genomic_DNA"/>
</dbReference>
<reference evidence="1 2" key="1">
    <citation type="journal article" date="2020" name="ISME J.">
        <title>Uncovering the hidden diversity of litter-decomposition mechanisms in mushroom-forming fungi.</title>
        <authorList>
            <person name="Floudas D."/>
            <person name="Bentzer J."/>
            <person name="Ahren D."/>
            <person name="Johansson T."/>
            <person name="Persson P."/>
            <person name="Tunlid A."/>
        </authorList>
    </citation>
    <scope>NUCLEOTIDE SEQUENCE [LARGE SCALE GENOMIC DNA]</scope>
    <source>
        <strain evidence="1 2">CBS 406.79</strain>
    </source>
</reference>
<keyword evidence="2" id="KW-1185">Reference proteome</keyword>
<gene>
    <name evidence="1" type="ORF">D9757_008189</name>
</gene>
<name>A0A8H5HAY8_9AGAR</name>